<sequence>MTTIDDSNRRYLAAMHAMQSGVAMEMQDPTIKATDPKHLRVGVNSAQVGQAALAQLLIARGIFTLDEYLEALAVEAEAEAERYRARLSAKLGIEVHLA</sequence>
<proteinExistence type="predicted"/>
<comment type="caution">
    <text evidence="1">The sequence shown here is derived from an EMBL/GenBank/DDBJ whole genome shotgun (WGS) entry which is preliminary data.</text>
</comment>
<protein>
    <submittedName>
        <fullName evidence="1">Uncharacterized protein</fullName>
    </submittedName>
</protein>
<dbReference type="EMBL" id="JBHTKH010000009">
    <property type="protein sequence ID" value="MFD1055469.1"/>
    <property type="molecule type" value="Genomic_DNA"/>
</dbReference>
<dbReference type="RefSeq" id="WP_386053506.1">
    <property type="nucleotide sequence ID" value="NZ_JBHTKH010000009.1"/>
</dbReference>
<evidence type="ECO:0000313" key="1">
    <source>
        <dbReference type="EMBL" id="MFD1055469.1"/>
    </source>
</evidence>
<reference evidence="2" key="1">
    <citation type="journal article" date="2019" name="Int. J. Syst. Evol. Microbiol.">
        <title>The Global Catalogue of Microorganisms (GCM) 10K type strain sequencing project: providing services to taxonomists for standard genome sequencing and annotation.</title>
        <authorList>
            <consortium name="The Broad Institute Genomics Platform"/>
            <consortium name="The Broad Institute Genome Sequencing Center for Infectious Disease"/>
            <person name="Wu L."/>
            <person name="Ma J."/>
        </authorList>
    </citation>
    <scope>NUCLEOTIDE SEQUENCE [LARGE SCALE GENOMIC DNA]</scope>
    <source>
        <strain evidence="2">CCUG 57508</strain>
    </source>
</reference>
<gene>
    <name evidence="1" type="ORF">ACFQ2V_14230</name>
</gene>
<name>A0ABW3N0Z5_9MICO</name>
<accession>A0ABW3N0Z5</accession>
<evidence type="ECO:0000313" key="2">
    <source>
        <dbReference type="Proteomes" id="UP001597046"/>
    </source>
</evidence>
<dbReference type="Proteomes" id="UP001597046">
    <property type="component" value="Unassembled WGS sequence"/>
</dbReference>
<keyword evidence="2" id="KW-1185">Reference proteome</keyword>
<organism evidence="1 2">
    <name type="scientific">Terrabacter terrigena</name>
    <dbReference type="NCBI Taxonomy" id="574718"/>
    <lineage>
        <taxon>Bacteria</taxon>
        <taxon>Bacillati</taxon>
        <taxon>Actinomycetota</taxon>
        <taxon>Actinomycetes</taxon>
        <taxon>Micrococcales</taxon>
        <taxon>Intrasporangiaceae</taxon>
        <taxon>Terrabacter</taxon>
    </lineage>
</organism>